<protein>
    <submittedName>
        <fullName evidence="2">ATPase</fullName>
    </submittedName>
</protein>
<dbReference type="SUPFAM" id="SSF52540">
    <property type="entry name" value="P-loop containing nucleoside triphosphate hydrolases"/>
    <property type="match status" value="1"/>
</dbReference>
<organism evidence="2 3">
    <name type="scientific">Methylocystis echinoides</name>
    <dbReference type="NCBI Taxonomy" id="29468"/>
    <lineage>
        <taxon>Bacteria</taxon>
        <taxon>Pseudomonadati</taxon>
        <taxon>Pseudomonadota</taxon>
        <taxon>Alphaproteobacteria</taxon>
        <taxon>Hyphomicrobiales</taxon>
        <taxon>Methylocystaceae</taxon>
        <taxon>Methylocystis</taxon>
    </lineage>
</organism>
<dbReference type="EMBL" id="BSEC01000001">
    <property type="protein sequence ID" value="GLI94018.1"/>
    <property type="molecule type" value="Genomic_DNA"/>
</dbReference>
<feature type="domain" description="Helicase HerA central" evidence="1">
    <location>
        <begin position="91"/>
        <end position="323"/>
    </location>
</feature>
<proteinExistence type="predicted"/>
<dbReference type="InterPro" id="IPR008571">
    <property type="entry name" value="HerA-like"/>
</dbReference>
<dbReference type="InterPro" id="IPR027417">
    <property type="entry name" value="P-loop_NTPase"/>
</dbReference>
<dbReference type="PANTHER" id="PTHR42957:SF1">
    <property type="entry name" value="HELICASE MJ1565-RELATED"/>
    <property type="match status" value="1"/>
</dbReference>
<dbReference type="AlphaFoldDB" id="A0A9W6GVS5"/>
<keyword evidence="3" id="KW-1185">Reference proteome</keyword>
<name>A0A9W6GVS5_9HYPH</name>
<dbReference type="Pfam" id="PF01935">
    <property type="entry name" value="DUF87"/>
    <property type="match status" value="1"/>
</dbReference>
<reference evidence="2" key="1">
    <citation type="journal article" date="2023" name="Int. J. Syst. Evol. Microbiol.">
        <title>Methylocystis iwaonis sp. nov., a type II methane-oxidizing bacterium from surface soil of a rice paddy field in Japan, and emended description of the genus Methylocystis (ex Whittenbury et al. 1970) Bowman et al. 1993.</title>
        <authorList>
            <person name="Kaise H."/>
            <person name="Sawadogo J.B."/>
            <person name="Alam M.S."/>
            <person name="Ueno C."/>
            <person name="Dianou D."/>
            <person name="Shinjo R."/>
            <person name="Asakawa S."/>
        </authorList>
    </citation>
    <scope>NUCLEOTIDE SEQUENCE</scope>
    <source>
        <strain evidence="2">LMG27198</strain>
    </source>
</reference>
<sequence>MTGAIGSQLKARVNGVWLIADIREVKRYFDEKGEWVIAEIEFLGEGDISPDGGLRNFRRGISYYPRPGTNVCAVTSSDLVQAFDPADRAHIEIGTIYPTLNASASILIDALLGKHFSILGSTGTGKSTLLALMLHKLIEIAPQGHVVVIDPHGEYAAPFADKGVVFNIDTLRLPFWILNFEEHCEVLINTEGAERELDKDVLRNCLLIARGRNKLAATIRNLNVDTPVPYAINDLLNIMNDQMGKLENRAEASRYIRLRSKLEELTDDPRFAFMFDRGLYFDKFADVIANLLRMPANNRPVSILDLSRIPSDLINVVVAVLARVILDYAIWSRGEETRPVLLICEEAQRYLPSERLNVSSASRRILERIAKEGRKYGISLGLVSQRPSDVSEAALSQCGTMLSMRLNNERDQAVLRSTMPEVGRAYVSSIQALRNRECIICGEGVPIPMRVRIMDLPDSLKPASENPVFSELWRRSGGESETIDRTINRWINQEL</sequence>
<dbReference type="Gene3D" id="3.40.50.300">
    <property type="entry name" value="P-loop containing nucleotide triphosphate hydrolases"/>
    <property type="match status" value="2"/>
</dbReference>
<dbReference type="InterPro" id="IPR002789">
    <property type="entry name" value="HerA_central"/>
</dbReference>
<accession>A0A9W6GVS5</accession>
<comment type="caution">
    <text evidence="2">The sequence shown here is derived from an EMBL/GenBank/DDBJ whole genome shotgun (WGS) entry which is preliminary data.</text>
</comment>
<gene>
    <name evidence="2" type="ORF">LMG27198_30100</name>
</gene>
<dbReference type="PANTHER" id="PTHR42957">
    <property type="entry name" value="HELICASE MJ1565-RELATED"/>
    <property type="match status" value="1"/>
</dbReference>
<evidence type="ECO:0000259" key="1">
    <source>
        <dbReference type="Pfam" id="PF01935"/>
    </source>
</evidence>
<evidence type="ECO:0000313" key="2">
    <source>
        <dbReference type="EMBL" id="GLI94018.1"/>
    </source>
</evidence>
<dbReference type="Proteomes" id="UP001144323">
    <property type="component" value="Unassembled WGS sequence"/>
</dbReference>
<evidence type="ECO:0000313" key="3">
    <source>
        <dbReference type="Proteomes" id="UP001144323"/>
    </source>
</evidence>